<proteinExistence type="predicted"/>
<protein>
    <submittedName>
        <fullName evidence="1">Uncharacterized protein</fullName>
    </submittedName>
</protein>
<accession>A0A6J7WW10</accession>
<sequence length="67" mass="7783">MVKAEVKKGYFFKSTDELTEIYVKGLRHYVKNRLGETEMHMEDFAVEAANFAECFYATIQALPSDNR</sequence>
<name>A0A6J7WW10_9CAUD</name>
<dbReference type="EMBL" id="LR798295">
    <property type="protein sequence ID" value="CAB5221920.1"/>
    <property type="molecule type" value="Genomic_DNA"/>
</dbReference>
<reference evidence="1" key="1">
    <citation type="submission" date="2020-05" db="EMBL/GenBank/DDBJ databases">
        <authorList>
            <person name="Chiriac C."/>
            <person name="Salcher M."/>
            <person name="Ghai R."/>
            <person name="Kavagutti S V."/>
        </authorList>
    </citation>
    <scope>NUCLEOTIDE SEQUENCE</scope>
</reference>
<gene>
    <name evidence="1" type="ORF">UFOVP359_135</name>
</gene>
<organism evidence="1">
    <name type="scientific">uncultured Caudovirales phage</name>
    <dbReference type="NCBI Taxonomy" id="2100421"/>
    <lineage>
        <taxon>Viruses</taxon>
        <taxon>Duplodnaviria</taxon>
        <taxon>Heunggongvirae</taxon>
        <taxon>Uroviricota</taxon>
        <taxon>Caudoviricetes</taxon>
        <taxon>Peduoviridae</taxon>
        <taxon>Maltschvirus</taxon>
        <taxon>Maltschvirus maltsch</taxon>
    </lineage>
</organism>
<evidence type="ECO:0000313" key="1">
    <source>
        <dbReference type="EMBL" id="CAB5221920.1"/>
    </source>
</evidence>